<dbReference type="AlphaFoldDB" id="A0A2S2PHD5"/>
<evidence type="ECO:0000313" key="3">
    <source>
        <dbReference type="EMBL" id="MBY28827.1"/>
    </source>
</evidence>
<dbReference type="Gene3D" id="4.10.280.10">
    <property type="entry name" value="Helix-loop-helix DNA-binding domain"/>
    <property type="match status" value="1"/>
</dbReference>
<name>A0A2S2PHD5_SCHGA</name>
<feature type="compositionally biased region" description="Basic residues" evidence="1">
    <location>
        <begin position="254"/>
        <end position="278"/>
    </location>
</feature>
<dbReference type="PROSITE" id="PS50888">
    <property type="entry name" value="BHLH"/>
    <property type="match status" value="1"/>
</dbReference>
<dbReference type="GO" id="GO:0046983">
    <property type="term" value="F:protein dimerization activity"/>
    <property type="evidence" value="ECO:0007669"/>
    <property type="project" value="InterPro"/>
</dbReference>
<accession>A0A2S2PHD5</accession>
<protein>
    <recommendedName>
        <fullName evidence="2">BHLH domain-containing protein</fullName>
    </recommendedName>
</protein>
<dbReference type="SUPFAM" id="SSF47459">
    <property type="entry name" value="HLH, helix-loop-helix DNA-binding domain"/>
    <property type="match status" value="1"/>
</dbReference>
<reference evidence="3" key="1">
    <citation type="submission" date="2018-04" db="EMBL/GenBank/DDBJ databases">
        <title>Transcriptome of Schizaphis graminum biotype I.</title>
        <authorList>
            <person name="Scully E.D."/>
            <person name="Geib S.M."/>
            <person name="Palmer N.A."/>
            <person name="Koch K."/>
            <person name="Bradshaw J."/>
            <person name="Heng-Moss T."/>
            <person name="Sarath G."/>
        </authorList>
    </citation>
    <scope>NUCLEOTIDE SEQUENCE</scope>
</reference>
<evidence type="ECO:0000256" key="1">
    <source>
        <dbReference type="SAM" id="MobiDB-lite"/>
    </source>
</evidence>
<dbReference type="EMBL" id="GGMR01016208">
    <property type="protein sequence ID" value="MBY28827.1"/>
    <property type="molecule type" value="Transcribed_RNA"/>
</dbReference>
<evidence type="ECO:0000259" key="2">
    <source>
        <dbReference type="PROSITE" id="PS50888"/>
    </source>
</evidence>
<dbReference type="InterPro" id="IPR036638">
    <property type="entry name" value="HLH_DNA-bd_sf"/>
</dbReference>
<sequence>MLCLNNDSKIQMRLNIKRHRQKLLQYLENSNDTIIKPKIKLVSNNLEKFNLNHNVKPKIAFSNELLNSKLEPTKISNHKTRSTVRLKQLKPIITTKDKKPEVVTGVDIKKYKTRSSDTLNQLQPNIKVNVLSELPSSNTELKRKSISTNEILDPPEPIIKKLKEQLIEELYNSSSESEDIDDNISVGSNEDWSEVFPTDNKSDVYNNVSSNAIPVEAVKYYEQKQPVNEKSKKEYSYSSCDSDIPDLDVNYPNTRKKNQTRKMAKPQHKSNKSKPRFRKPQDRSLHNAKERACREQIAKKFDILRKSCSYLNTNRRVPSKHSILLAAKKECDLLKHFENKLIAEKKVWRKANDHLRERIANINIKNYNNDMIKDFDLN</sequence>
<feature type="domain" description="BHLH" evidence="2">
    <location>
        <begin position="281"/>
        <end position="334"/>
    </location>
</feature>
<dbReference type="InterPro" id="IPR011598">
    <property type="entry name" value="bHLH_dom"/>
</dbReference>
<proteinExistence type="predicted"/>
<feature type="region of interest" description="Disordered" evidence="1">
    <location>
        <begin position="246"/>
        <end position="290"/>
    </location>
</feature>
<gene>
    <name evidence="3" type="ORF">g.37033</name>
</gene>
<organism evidence="3">
    <name type="scientific">Schizaphis graminum</name>
    <name type="common">Green bug aphid</name>
    <dbReference type="NCBI Taxonomy" id="13262"/>
    <lineage>
        <taxon>Eukaryota</taxon>
        <taxon>Metazoa</taxon>
        <taxon>Ecdysozoa</taxon>
        <taxon>Arthropoda</taxon>
        <taxon>Hexapoda</taxon>
        <taxon>Insecta</taxon>
        <taxon>Pterygota</taxon>
        <taxon>Neoptera</taxon>
        <taxon>Paraneoptera</taxon>
        <taxon>Hemiptera</taxon>
        <taxon>Sternorrhyncha</taxon>
        <taxon>Aphidomorpha</taxon>
        <taxon>Aphidoidea</taxon>
        <taxon>Aphididae</taxon>
        <taxon>Aphidini</taxon>
        <taxon>Schizaphis</taxon>
    </lineage>
</organism>
<feature type="compositionally biased region" description="Basic and acidic residues" evidence="1">
    <location>
        <begin position="279"/>
        <end position="290"/>
    </location>
</feature>